<evidence type="ECO:0000256" key="3">
    <source>
        <dbReference type="ARBA" id="ARBA00023224"/>
    </source>
</evidence>
<dbReference type="RefSeq" id="WP_350377801.1">
    <property type="nucleotide sequence ID" value="NZ_JBELQD010000001.1"/>
</dbReference>
<evidence type="ECO:0000259" key="7">
    <source>
        <dbReference type="PROSITE" id="PS50111"/>
    </source>
</evidence>
<dbReference type="Pfam" id="PF00672">
    <property type="entry name" value="HAMP"/>
    <property type="match status" value="1"/>
</dbReference>
<feature type="transmembrane region" description="Helical" evidence="6">
    <location>
        <begin position="321"/>
        <end position="343"/>
    </location>
</feature>
<evidence type="ECO:0000313" key="10">
    <source>
        <dbReference type="EMBL" id="MER2287296.1"/>
    </source>
</evidence>
<comment type="subcellular location">
    <subcellularLocation>
        <location evidence="1">Cell inner membrane</location>
        <topology evidence="1">Multi-pass membrane protein</topology>
    </subcellularLocation>
</comment>
<feature type="domain" description="HAMP" evidence="9">
    <location>
        <begin position="344"/>
        <end position="397"/>
    </location>
</feature>
<dbReference type="EMBL" id="JBELQD010000001">
    <property type="protein sequence ID" value="MER2287296.1"/>
    <property type="molecule type" value="Genomic_DNA"/>
</dbReference>
<evidence type="ECO:0000256" key="1">
    <source>
        <dbReference type="ARBA" id="ARBA00004429"/>
    </source>
</evidence>
<reference evidence="10" key="1">
    <citation type="submission" date="2024-06" db="EMBL/GenBank/DDBJ databases">
        <authorList>
            <person name="Campbell A.G."/>
        </authorList>
    </citation>
    <scope>NUCLEOTIDE SEQUENCE</scope>
    <source>
        <strain evidence="10">EM17</strain>
    </source>
</reference>
<evidence type="ECO:0000256" key="2">
    <source>
        <dbReference type="ARBA" id="ARBA00022519"/>
    </source>
</evidence>
<keyword evidence="6" id="KW-0472">Membrane</keyword>
<dbReference type="PANTHER" id="PTHR32089:SF112">
    <property type="entry name" value="LYSOZYME-LIKE PROTEIN-RELATED"/>
    <property type="match status" value="1"/>
</dbReference>
<proteinExistence type="inferred from homology"/>
<feature type="domain" description="T-SNARE coiled-coil homology" evidence="8">
    <location>
        <begin position="590"/>
        <end position="652"/>
    </location>
</feature>
<dbReference type="PANTHER" id="PTHR32089">
    <property type="entry name" value="METHYL-ACCEPTING CHEMOTAXIS PROTEIN MCPB"/>
    <property type="match status" value="1"/>
</dbReference>
<dbReference type="CDD" id="cd06225">
    <property type="entry name" value="HAMP"/>
    <property type="match status" value="1"/>
</dbReference>
<dbReference type="PROSITE" id="PS50111">
    <property type="entry name" value="CHEMOTAXIS_TRANSDUC_2"/>
    <property type="match status" value="1"/>
</dbReference>
<feature type="domain" description="Methyl-accepting transducer" evidence="7">
    <location>
        <begin position="438"/>
        <end position="674"/>
    </location>
</feature>
<keyword evidence="6" id="KW-0812">Transmembrane</keyword>
<dbReference type="Gene3D" id="1.10.287.950">
    <property type="entry name" value="Methyl-accepting chemotaxis protein"/>
    <property type="match status" value="1"/>
</dbReference>
<gene>
    <name evidence="10" type="ORF">ABS770_03415</name>
</gene>
<keyword evidence="11" id="KW-1185">Reference proteome</keyword>
<comment type="caution">
    <text evidence="10">The sequence shown here is derived from an EMBL/GenBank/DDBJ whole genome shotgun (WGS) entry which is preliminary data.</text>
</comment>
<dbReference type="PROSITE" id="PS50885">
    <property type="entry name" value="HAMP"/>
    <property type="match status" value="1"/>
</dbReference>
<dbReference type="PROSITE" id="PS50192">
    <property type="entry name" value="T_SNARE"/>
    <property type="match status" value="1"/>
</dbReference>
<protein>
    <submittedName>
        <fullName evidence="10">Methyl-accepting chemotaxis protein</fullName>
    </submittedName>
</protein>
<dbReference type="SUPFAM" id="SSF58104">
    <property type="entry name" value="Methyl-accepting chemotaxis protein (MCP) signaling domain"/>
    <property type="match status" value="1"/>
</dbReference>
<comment type="similarity">
    <text evidence="4">Belongs to the methyl-accepting chemotaxis (MCP) protein family.</text>
</comment>
<keyword evidence="2" id="KW-1003">Cell membrane</keyword>
<dbReference type="SMART" id="SM00304">
    <property type="entry name" value="HAMP"/>
    <property type="match status" value="1"/>
</dbReference>
<dbReference type="Proteomes" id="UP001432995">
    <property type="component" value="Unassembled WGS sequence"/>
</dbReference>
<organism evidence="10 11">
    <name type="scientific">Methylobacterium brachiatum</name>
    <dbReference type="NCBI Taxonomy" id="269660"/>
    <lineage>
        <taxon>Bacteria</taxon>
        <taxon>Pseudomonadati</taxon>
        <taxon>Pseudomonadota</taxon>
        <taxon>Alphaproteobacteria</taxon>
        <taxon>Hyphomicrobiales</taxon>
        <taxon>Methylobacteriaceae</taxon>
        <taxon>Methylobacterium</taxon>
    </lineage>
</organism>
<keyword evidence="6" id="KW-1133">Transmembrane helix</keyword>
<dbReference type="InterPro" id="IPR004089">
    <property type="entry name" value="MCPsignal_dom"/>
</dbReference>
<dbReference type="InterPro" id="IPR003660">
    <property type="entry name" value="HAMP_dom"/>
</dbReference>
<evidence type="ECO:0000256" key="6">
    <source>
        <dbReference type="SAM" id="Phobius"/>
    </source>
</evidence>
<evidence type="ECO:0000256" key="4">
    <source>
        <dbReference type="ARBA" id="ARBA00029447"/>
    </source>
</evidence>
<evidence type="ECO:0000259" key="8">
    <source>
        <dbReference type="PROSITE" id="PS50192"/>
    </source>
</evidence>
<evidence type="ECO:0000313" key="11">
    <source>
        <dbReference type="Proteomes" id="UP001432995"/>
    </source>
</evidence>
<evidence type="ECO:0000259" key="9">
    <source>
        <dbReference type="PROSITE" id="PS50885"/>
    </source>
</evidence>
<evidence type="ECO:0000256" key="5">
    <source>
        <dbReference type="PROSITE-ProRule" id="PRU00284"/>
    </source>
</evidence>
<dbReference type="Pfam" id="PF00015">
    <property type="entry name" value="MCPsignal"/>
    <property type="match status" value="1"/>
</dbReference>
<accession>A0ABV1QXM3</accession>
<keyword evidence="3 5" id="KW-0807">Transducer</keyword>
<dbReference type="SMART" id="SM00283">
    <property type="entry name" value="MA"/>
    <property type="match status" value="1"/>
</dbReference>
<name>A0ABV1QXM3_9HYPH</name>
<dbReference type="InterPro" id="IPR000727">
    <property type="entry name" value="T_SNARE_dom"/>
</dbReference>
<dbReference type="Gene3D" id="6.10.340.10">
    <property type="match status" value="1"/>
</dbReference>
<sequence>MKISTLIILVTASISAVCLAVTSQVILRERADYLNSVQARVGVSTARTVLAASTRISQERGPSNAALGSELPMPTPTEQALADIRGQTDAALRAAASTTSALPGQWQVQASGAVAEATRALDAARQRIEALTALPLAQRRPDEVTGVVNALIAVPPRLDAALNAADEMAVTADSRLGSWLTLTRTATELRDFAGQIGSVFTAALVGKRPMTASEIGQYNRLSGQVDAQIRQMLLARGKIGDDAHVDALIRTLQDKYVEGGQRLAAGIVDQSVAGHPSDLTVKKFADQYVPAMQSIIELRERLFDLVSEQIEQRIAAARTRLFVYLLIGLSVLAVCVGVIVLCIRKVSMPIRRMAQVMSRIANGDTQIRVPDTETKNEIGAMAAAVQVFKDNLIRTGVLEAEAAQARAAAEEQRKAGMRQMAQAFEQAVGGIIGMVSSSATELQATAGAMSTMAGRTSVQSGAAAAAAGRAASNVNTVAAASEELGSSVQEIGRQVDGSARLAQGAVDEAGQTVIFVEELSITVSRIGDVVGLITSIAAQTNLLALNATIEAARAGAAGRGFAVVASEVKALAEQTAKATEEIAGQITQVQASTKQAVSAIGSITARIREINGVASSIAAAVEEQGAATQEIIRNVAQAAEGTGTVTSNIAGVAGAAEETGAAADQVLDAASELSRQSEHLAAEVERFLHTVRAA</sequence>
<keyword evidence="2" id="KW-0997">Cell inner membrane</keyword>